<keyword evidence="9" id="KW-0812">Transmembrane</keyword>
<dbReference type="OrthoDB" id="3648309at2759"/>
<dbReference type="OMA" id="GHAMNTL"/>
<dbReference type="STRING" id="400727.A0A2T7NQJ2"/>
<comment type="catalytic activity">
    <reaction evidence="7">
        <text>L-threonine + hydrogencarbonate + ATP = L-threonylcarbamoyladenylate + diphosphate + H2O</text>
        <dbReference type="Rhea" id="RHEA:36407"/>
        <dbReference type="ChEBI" id="CHEBI:15377"/>
        <dbReference type="ChEBI" id="CHEBI:17544"/>
        <dbReference type="ChEBI" id="CHEBI:30616"/>
        <dbReference type="ChEBI" id="CHEBI:33019"/>
        <dbReference type="ChEBI" id="CHEBI:57926"/>
        <dbReference type="ChEBI" id="CHEBI:73682"/>
        <dbReference type="EC" id="2.7.7.87"/>
    </reaction>
</comment>
<dbReference type="GO" id="GO:0000049">
    <property type="term" value="F:tRNA binding"/>
    <property type="evidence" value="ECO:0007669"/>
    <property type="project" value="TreeGrafter"/>
</dbReference>
<feature type="transmembrane region" description="Helical" evidence="9">
    <location>
        <begin position="419"/>
        <end position="439"/>
    </location>
</feature>
<protein>
    <recommendedName>
        <fullName evidence="4">Threonylcarbamoyl-AMP synthase</fullName>
        <ecNumber evidence="3">2.7.7.87</ecNumber>
    </recommendedName>
</protein>
<organism evidence="11 12">
    <name type="scientific">Pomacea canaliculata</name>
    <name type="common">Golden apple snail</name>
    <dbReference type="NCBI Taxonomy" id="400727"/>
    <lineage>
        <taxon>Eukaryota</taxon>
        <taxon>Metazoa</taxon>
        <taxon>Spiralia</taxon>
        <taxon>Lophotrochozoa</taxon>
        <taxon>Mollusca</taxon>
        <taxon>Gastropoda</taxon>
        <taxon>Caenogastropoda</taxon>
        <taxon>Architaenioglossa</taxon>
        <taxon>Ampullarioidea</taxon>
        <taxon>Ampullariidae</taxon>
        <taxon>Pomacea</taxon>
    </lineage>
</organism>
<evidence type="ECO:0000256" key="4">
    <source>
        <dbReference type="ARBA" id="ARBA00015492"/>
    </source>
</evidence>
<evidence type="ECO:0000313" key="11">
    <source>
        <dbReference type="EMBL" id="PVD23426.1"/>
    </source>
</evidence>
<evidence type="ECO:0000259" key="10">
    <source>
        <dbReference type="PROSITE" id="PS51163"/>
    </source>
</evidence>
<proteinExistence type="inferred from homology"/>
<keyword evidence="9" id="KW-0472">Membrane</keyword>
<comment type="caution">
    <text evidence="11">The sequence shown here is derived from an EMBL/GenBank/DDBJ whole genome shotgun (WGS) entry which is preliminary data.</text>
</comment>
<evidence type="ECO:0000256" key="7">
    <source>
        <dbReference type="ARBA" id="ARBA00048366"/>
    </source>
</evidence>
<dbReference type="GO" id="GO:0006450">
    <property type="term" value="P:regulation of translational fidelity"/>
    <property type="evidence" value="ECO:0007669"/>
    <property type="project" value="TreeGrafter"/>
</dbReference>
<feature type="transmembrane region" description="Helical" evidence="9">
    <location>
        <begin position="255"/>
        <end position="271"/>
    </location>
</feature>
<feature type="transmembrane region" description="Helical" evidence="9">
    <location>
        <begin position="554"/>
        <end position="573"/>
    </location>
</feature>
<dbReference type="InterPro" id="IPR050156">
    <property type="entry name" value="TC-AMP_synthase_SUA5"/>
</dbReference>
<name>A0A2T7NQJ2_POMCA</name>
<feature type="transmembrane region" description="Helical" evidence="9">
    <location>
        <begin position="40"/>
        <end position="59"/>
    </location>
</feature>
<comment type="subcellular location">
    <subcellularLocation>
        <location evidence="1">Cytoplasm</location>
    </subcellularLocation>
</comment>
<feature type="transmembrane region" description="Helical" evidence="9">
    <location>
        <begin position="502"/>
        <end position="521"/>
    </location>
</feature>
<dbReference type="PROSITE" id="PS51163">
    <property type="entry name" value="YRDC"/>
    <property type="match status" value="1"/>
</dbReference>
<feature type="transmembrane region" description="Helical" evidence="9">
    <location>
        <begin position="131"/>
        <end position="151"/>
    </location>
</feature>
<sequence length="1016" mass="109796">MAPLVRQSSATLACVYSNFILLVILCVFNFTILANNLPVNTGYGIALILFSTIAAIMGVTAQDPEETLLRSFLLCISVLWTAVGTYHVVEGFSPTGTTDAQALWAGYGAFLLIFTFFVFGSLHHRSKFTAVLSLGYFLACIFEICSLWRPLRTSVGAYYLLMAALALYCVVSILLRKFRYGEPSSTSAATVHNRAVSRDYLPLGHAANTIAFAIYAGHVTGVYPSAAQGFMWILTAGCYQLLAAVVSVRRSDPYNGFYFFLHSMFWIANGYNLCIEYVTGVPVPPLIAVTVIFFITFFMVAVASLFSEIYQFLQNLALCVLVVAVEVDGSRGAFLGAMGWILFVLSLYGLAAHVSRAKHSSFKLPLGVRCIDGPRFRKFVERSCKCCLSCFYGKLGDATRSSRTRTLFSEDFILGYSKYLDLDVVGFASNAIVVLAIMWTPQGLWVIPWAVVFGGLAQFIVGSVSFSRGLTFESCSFITFGALWCIWGPYRGLGALAQDNGPDVVVGLVAFLCVAVLLLVLSLTISKMWTVVIFMFIMILIGFLLFALGLQAAFVYEIVIGIVFVLVCLYCFVSTSLKAVIGRDVLPFGTPLLQVSFLHSQGSRALWADARRATGVKTIADIMNRGGICGIPTDVVYVLVAAVKFPDAVKRAYDTKKDADDRPMSMWISRVEQLEEGRGLFGELVWAFMNEIWPSTVSLVIPKGQWLENLGIGSANSLVGRPDSIAVRMPDNCVTSYLIDQTGPVATTSANPTGEADTTHHLQVLAKLGLENVDGILCAGPSPENMASTVVDTRRMSQGQLSFFRIGVVPRARVEALFEQVRTNFNNNGPTIPPSITANTPSGGHVNPAFVNDNGDSNSDSGVSGGNGAEDTGSDGNDSNPVHLPDPATSQVLFEQGQSGGPDMYSQHPQGHDNLVYDTSADGETFGSDFSSPFSSGRASPTGSNSGRHSSSPFAAGRQSSPSIEELNEVSSPYEPMVVLPSGAMQAQSSRQPGGRVASPHPHFRVNPLFNESPQI</sequence>
<feature type="compositionally biased region" description="Polar residues" evidence="8">
    <location>
        <begin position="888"/>
        <end position="897"/>
    </location>
</feature>
<feature type="transmembrane region" description="Helical" evidence="9">
    <location>
        <begin position="101"/>
        <end position="119"/>
    </location>
</feature>
<evidence type="ECO:0000256" key="9">
    <source>
        <dbReference type="SAM" id="Phobius"/>
    </source>
</evidence>
<accession>A0A2T7NQJ2</accession>
<dbReference type="FunFam" id="3.90.870.10:FF:000010">
    <property type="entry name" value="Si:ch211-153b23.4"/>
    <property type="match status" value="1"/>
</dbReference>
<feature type="region of interest" description="Disordered" evidence="8">
    <location>
        <begin position="825"/>
        <end position="1016"/>
    </location>
</feature>
<feature type="transmembrane region" description="Helical" evidence="9">
    <location>
        <begin position="203"/>
        <end position="223"/>
    </location>
</feature>
<dbReference type="Pfam" id="PF01300">
    <property type="entry name" value="Sua5_yciO_yrdC"/>
    <property type="match status" value="1"/>
</dbReference>
<evidence type="ECO:0000256" key="8">
    <source>
        <dbReference type="SAM" id="MobiDB-lite"/>
    </source>
</evidence>
<evidence type="ECO:0000256" key="2">
    <source>
        <dbReference type="ARBA" id="ARBA00007663"/>
    </source>
</evidence>
<keyword evidence="9" id="KW-1133">Transmembrane helix</keyword>
<evidence type="ECO:0000256" key="6">
    <source>
        <dbReference type="ARBA" id="ARBA00022679"/>
    </source>
</evidence>
<dbReference type="AlphaFoldDB" id="A0A2T7NQJ2"/>
<feature type="transmembrane region" description="Helical" evidence="9">
    <location>
        <begin position="445"/>
        <end position="464"/>
    </location>
</feature>
<feature type="transmembrane region" description="Helical" evidence="9">
    <location>
        <begin position="12"/>
        <end position="34"/>
    </location>
</feature>
<evidence type="ECO:0000313" key="12">
    <source>
        <dbReference type="Proteomes" id="UP000245119"/>
    </source>
</evidence>
<dbReference type="InterPro" id="IPR017945">
    <property type="entry name" value="DHBP_synth_RibB-like_a/b_dom"/>
</dbReference>
<evidence type="ECO:0000256" key="1">
    <source>
        <dbReference type="ARBA" id="ARBA00004496"/>
    </source>
</evidence>
<dbReference type="Proteomes" id="UP000245119">
    <property type="component" value="Linkage Group LG10"/>
</dbReference>
<dbReference type="PANTHER" id="PTHR17490">
    <property type="entry name" value="SUA5"/>
    <property type="match status" value="1"/>
</dbReference>
<keyword evidence="5" id="KW-0963">Cytoplasm</keyword>
<dbReference type="Gene3D" id="3.90.870.10">
    <property type="entry name" value="DHBP synthase"/>
    <property type="match status" value="1"/>
</dbReference>
<feature type="compositionally biased region" description="Polar residues" evidence="8">
    <location>
        <begin position="825"/>
        <end position="842"/>
    </location>
</feature>
<feature type="transmembrane region" description="Helical" evidence="9">
    <location>
        <begin position="528"/>
        <end position="548"/>
    </location>
</feature>
<dbReference type="PANTHER" id="PTHR17490:SF17">
    <property type="entry name" value="THREONYLCARBAMOYL-AMP SYNTHASE"/>
    <property type="match status" value="1"/>
</dbReference>
<reference evidence="11 12" key="1">
    <citation type="submission" date="2018-04" db="EMBL/GenBank/DDBJ databases">
        <title>The genome of golden apple snail Pomacea canaliculata provides insight into stress tolerance and invasive adaptation.</title>
        <authorList>
            <person name="Liu C."/>
            <person name="Liu B."/>
            <person name="Ren Y."/>
            <person name="Zhang Y."/>
            <person name="Wang H."/>
            <person name="Li S."/>
            <person name="Jiang F."/>
            <person name="Yin L."/>
            <person name="Zhang G."/>
            <person name="Qian W."/>
            <person name="Fan W."/>
        </authorList>
    </citation>
    <scope>NUCLEOTIDE SEQUENCE [LARGE SCALE GENOMIC DNA]</scope>
    <source>
        <strain evidence="11">SZHN2017</strain>
        <tissue evidence="11">Muscle</tissue>
    </source>
</reference>
<feature type="transmembrane region" description="Helical" evidence="9">
    <location>
        <begin position="471"/>
        <end position="490"/>
    </location>
</feature>
<dbReference type="InterPro" id="IPR006070">
    <property type="entry name" value="Sua5-like_dom"/>
</dbReference>
<dbReference type="EMBL" id="PZQS01000010">
    <property type="protein sequence ID" value="PVD23426.1"/>
    <property type="molecule type" value="Genomic_DNA"/>
</dbReference>
<comment type="similarity">
    <text evidence="2">Belongs to the SUA5 family.</text>
</comment>
<feature type="compositionally biased region" description="Polar residues" evidence="8">
    <location>
        <begin position="942"/>
        <end position="963"/>
    </location>
</feature>
<dbReference type="EC" id="2.7.7.87" evidence="3"/>
<feature type="transmembrane region" description="Helical" evidence="9">
    <location>
        <begin position="283"/>
        <end position="302"/>
    </location>
</feature>
<dbReference type="GO" id="GO:0005737">
    <property type="term" value="C:cytoplasm"/>
    <property type="evidence" value="ECO:0007669"/>
    <property type="project" value="UniProtKB-SubCell"/>
</dbReference>
<keyword evidence="6" id="KW-0808">Transferase</keyword>
<dbReference type="GO" id="GO:0003725">
    <property type="term" value="F:double-stranded RNA binding"/>
    <property type="evidence" value="ECO:0007669"/>
    <property type="project" value="InterPro"/>
</dbReference>
<feature type="transmembrane region" description="Helical" evidence="9">
    <location>
        <begin position="333"/>
        <end position="354"/>
    </location>
</feature>
<feature type="transmembrane region" description="Helical" evidence="9">
    <location>
        <begin position="229"/>
        <end position="248"/>
    </location>
</feature>
<dbReference type="SUPFAM" id="SSF55821">
    <property type="entry name" value="YrdC/RibB"/>
    <property type="match status" value="1"/>
</dbReference>
<gene>
    <name evidence="11" type="ORF">C0Q70_16695</name>
</gene>
<feature type="transmembrane region" description="Helical" evidence="9">
    <location>
        <begin position="71"/>
        <end position="89"/>
    </location>
</feature>
<feature type="transmembrane region" description="Helical" evidence="9">
    <location>
        <begin position="157"/>
        <end position="175"/>
    </location>
</feature>
<feature type="transmembrane region" description="Helical" evidence="9">
    <location>
        <begin position="309"/>
        <end position="327"/>
    </location>
</feature>
<feature type="domain" description="YrdC-like" evidence="10">
    <location>
        <begin position="613"/>
        <end position="809"/>
    </location>
</feature>
<feature type="compositionally biased region" description="Low complexity" evidence="8">
    <location>
        <begin position="851"/>
        <end position="862"/>
    </location>
</feature>
<keyword evidence="12" id="KW-1185">Reference proteome</keyword>
<evidence type="ECO:0000256" key="3">
    <source>
        <dbReference type="ARBA" id="ARBA00012584"/>
    </source>
</evidence>
<evidence type="ECO:0000256" key="5">
    <source>
        <dbReference type="ARBA" id="ARBA00022490"/>
    </source>
</evidence>
<dbReference type="GO" id="GO:0061710">
    <property type="term" value="F:L-threonylcarbamoyladenylate synthase"/>
    <property type="evidence" value="ECO:0007669"/>
    <property type="project" value="UniProtKB-EC"/>
</dbReference>
<feature type="compositionally biased region" description="Low complexity" evidence="8">
    <location>
        <begin position="926"/>
        <end position="941"/>
    </location>
</feature>